<protein>
    <submittedName>
        <fullName evidence="2">Uncharacterized protein</fullName>
    </submittedName>
</protein>
<keyword evidence="3" id="KW-1185">Reference proteome</keyword>
<name>A0ABP7AU47_9MICO</name>
<comment type="caution">
    <text evidence="2">The sequence shown here is derived from an EMBL/GenBank/DDBJ whole genome shotgun (WGS) entry which is preliminary data.</text>
</comment>
<gene>
    <name evidence="2" type="ORF">GCM10022200_24780</name>
</gene>
<evidence type="ECO:0000256" key="1">
    <source>
        <dbReference type="SAM" id="MobiDB-lite"/>
    </source>
</evidence>
<evidence type="ECO:0000313" key="2">
    <source>
        <dbReference type="EMBL" id="GAA3640195.1"/>
    </source>
</evidence>
<dbReference type="EMBL" id="BAAAYU010000005">
    <property type="protein sequence ID" value="GAA3640195.1"/>
    <property type="molecule type" value="Genomic_DNA"/>
</dbReference>
<organism evidence="2 3">
    <name type="scientific">Microbacterium awajiense</name>
    <dbReference type="NCBI Taxonomy" id="415214"/>
    <lineage>
        <taxon>Bacteria</taxon>
        <taxon>Bacillati</taxon>
        <taxon>Actinomycetota</taxon>
        <taxon>Actinomycetes</taxon>
        <taxon>Micrococcales</taxon>
        <taxon>Microbacteriaceae</taxon>
        <taxon>Microbacterium</taxon>
    </lineage>
</organism>
<reference evidence="3" key="1">
    <citation type="journal article" date="2019" name="Int. J. Syst. Evol. Microbiol.">
        <title>The Global Catalogue of Microorganisms (GCM) 10K type strain sequencing project: providing services to taxonomists for standard genome sequencing and annotation.</title>
        <authorList>
            <consortium name="The Broad Institute Genomics Platform"/>
            <consortium name="The Broad Institute Genome Sequencing Center for Infectious Disease"/>
            <person name="Wu L."/>
            <person name="Ma J."/>
        </authorList>
    </citation>
    <scope>NUCLEOTIDE SEQUENCE [LARGE SCALE GENOMIC DNA]</scope>
    <source>
        <strain evidence="3">JCM 16544</strain>
    </source>
</reference>
<accession>A0ABP7AU47</accession>
<sequence>MVERGADGLTETAGVGVERLQGGRRAEQLDSARARELDHADPARIQIGGGKQ</sequence>
<evidence type="ECO:0000313" key="3">
    <source>
        <dbReference type="Proteomes" id="UP001501697"/>
    </source>
</evidence>
<feature type="region of interest" description="Disordered" evidence="1">
    <location>
        <begin position="1"/>
        <end position="52"/>
    </location>
</feature>
<proteinExistence type="predicted"/>
<feature type="compositionally biased region" description="Basic and acidic residues" evidence="1">
    <location>
        <begin position="24"/>
        <end position="42"/>
    </location>
</feature>
<dbReference type="Proteomes" id="UP001501697">
    <property type="component" value="Unassembled WGS sequence"/>
</dbReference>